<dbReference type="RefSeq" id="WP_253898007.1">
    <property type="nucleotide sequence ID" value="NZ_CALSBS010000009.1"/>
</dbReference>
<sequence length="466" mass="51057">MTITLDSLSLQTVPQPAVWHHLPSVILSDETLRERKAKVLAGMASRGLDTLVIYADKEHGGNFEYLTGFIPRFEEALLVLHSEGDAVLVLGNENLKLVAHARLENRVVHAPWFSLPNQPMDNQQSLPDVLSSAGIVAGKNYGLVGWKLFTGAHDDSWKMFDLPSFIVEAIRQAAGPEATLCNATGIFISPEHGARTVNNANELAHYEYGANLASTAILDALNAIEPGKTEKQIGALLAAQGQPNNVVMIAATGDRFACANLYPGDKQIQRGDKFSLTTSYKGGLSSRAAYVVADESELAPEVADYLDVVAKPYYRAVATWLTHIRPGMLGSEMYALIEQVLPKAEYHWHLNPGHLVADEEWLCSPIGPDSSIPLRSGMLLQIDIIPSRAGYAGASIEDTVALADKALRDELAQVYPELWNRVLMRRHYIKEHLGLSLPDEVLPLSNTVGYLRPWLLDPTRALVCTE</sequence>
<keyword evidence="2" id="KW-0645">Protease</keyword>
<evidence type="ECO:0000313" key="3">
    <source>
        <dbReference type="Proteomes" id="UP001152651"/>
    </source>
</evidence>
<feature type="domain" description="Peptidase M24" evidence="1">
    <location>
        <begin position="210"/>
        <end position="402"/>
    </location>
</feature>
<dbReference type="EMBL" id="CALSBS010000009">
    <property type="protein sequence ID" value="CAH6659831.1"/>
    <property type="molecule type" value="Genomic_DNA"/>
</dbReference>
<dbReference type="InterPro" id="IPR029149">
    <property type="entry name" value="Creatin/AminoP/Spt16_N"/>
</dbReference>
<organism evidence="2 3">
    <name type="scientific">Pseudocitrobacter vendiensis</name>
    <dbReference type="NCBI Taxonomy" id="2488306"/>
    <lineage>
        <taxon>Bacteria</taxon>
        <taxon>Pseudomonadati</taxon>
        <taxon>Pseudomonadota</taxon>
        <taxon>Gammaproteobacteria</taxon>
        <taxon>Enterobacterales</taxon>
        <taxon>Enterobacteriaceae</taxon>
        <taxon>Pseudocitrobacter</taxon>
    </lineage>
</organism>
<keyword evidence="2" id="KW-0031">Aminopeptidase</keyword>
<proteinExistence type="predicted"/>
<dbReference type="InterPro" id="IPR000994">
    <property type="entry name" value="Pept_M24"/>
</dbReference>
<name>A0ABM9F9J2_9ENTR</name>
<keyword evidence="3" id="KW-1185">Reference proteome</keyword>
<dbReference type="GO" id="GO:0004177">
    <property type="term" value="F:aminopeptidase activity"/>
    <property type="evidence" value="ECO:0007669"/>
    <property type="project" value="UniProtKB-KW"/>
</dbReference>
<dbReference type="SUPFAM" id="SSF53092">
    <property type="entry name" value="Creatinase/prolidase N-terminal domain"/>
    <property type="match status" value="1"/>
</dbReference>
<protein>
    <submittedName>
        <fullName evidence="2">Xaa-Pro aminopeptidase</fullName>
    </submittedName>
</protein>
<dbReference type="CDD" id="cd01066">
    <property type="entry name" value="APP_MetAP"/>
    <property type="match status" value="1"/>
</dbReference>
<reference evidence="2" key="1">
    <citation type="submission" date="2022-05" db="EMBL/GenBank/DDBJ databases">
        <authorList>
            <person name="Blom J."/>
        </authorList>
    </citation>
    <scope>NUCLEOTIDE SEQUENCE</scope>
    <source>
        <strain evidence="2">Type strain: CPO20170097</strain>
    </source>
</reference>
<keyword evidence="2" id="KW-0378">Hydrolase</keyword>
<dbReference type="InterPro" id="IPR050659">
    <property type="entry name" value="Peptidase_M24B"/>
</dbReference>
<dbReference type="Gene3D" id="3.90.230.10">
    <property type="entry name" value="Creatinase/methionine aminopeptidase superfamily"/>
    <property type="match status" value="1"/>
</dbReference>
<evidence type="ECO:0000313" key="2">
    <source>
        <dbReference type="EMBL" id="CAH6659831.1"/>
    </source>
</evidence>
<comment type="caution">
    <text evidence="2">The sequence shown here is derived from an EMBL/GenBank/DDBJ whole genome shotgun (WGS) entry which is preliminary data.</text>
</comment>
<dbReference type="Pfam" id="PF00557">
    <property type="entry name" value="Peptidase_M24"/>
    <property type="match status" value="1"/>
</dbReference>
<dbReference type="InterPro" id="IPR036005">
    <property type="entry name" value="Creatinase/aminopeptidase-like"/>
</dbReference>
<dbReference type="PANTHER" id="PTHR46112">
    <property type="entry name" value="AMINOPEPTIDASE"/>
    <property type="match status" value="1"/>
</dbReference>
<dbReference type="PANTHER" id="PTHR46112:SF3">
    <property type="entry name" value="AMINOPEPTIDASE YPDF"/>
    <property type="match status" value="1"/>
</dbReference>
<gene>
    <name evidence="2" type="ORF">FBBNIHIM_11950</name>
</gene>
<dbReference type="SUPFAM" id="SSF55920">
    <property type="entry name" value="Creatinase/aminopeptidase"/>
    <property type="match status" value="1"/>
</dbReference>
<dbReference type="Proteomes" id="UP001152651">
    <property type="component" value="Unassembled WGS sequence"/>
</dbReference>
<evidence type="ECO:0000259" key="1">
    <source>
        <dbReference type="Pfam" id="PF00557"/>
    </source>
</evidence>
<accession>A0ABM9F9J2</accession>